<protein>
    <submittedName>
        <fullName evidence="1">BadM/Rrf2 family transcriptional regulator</fullName>
    </submittedName>
</protein>
<dbReference type="Gene3D" id="1.10.10.10">
    <property type="entry name" value="Winged helix-like DNA-binding domain superfamily/Winged helix DNA-binding domain"/>
    <property type="match status" value="1"/>
</dbReference>
<dbReference type="PANTHER" id="PTHR33221:SF15">
    <property type="entry name" value="HTH-TYPE TRANSCRIPTIONAL REGULATOR YWGB-RELATED"/>
    <property type="match status" value="1"/>
</dbReference>
<organism evidence="1 2">
    <name type="scientific">Paenibacillus mucilaginosus (strain KNP414)</name>
    <dbReference type="NCBI Taxonomy" id="1036673"/>
    <lineage>
        <taxon>Bacteria</taxon>
        <taxon>Bacillati</taxon>
        <taxon>Bacillota</taxon>
        <taxon>Bacilli</taxon>
        <taxon>Bacillales</taxon>
        <taxon>Paenibacillaceae</taxon>
        <taxon>Paenibacillus</taxon>
    </lineage>
</organism>
<dbReference type="GO" id="GO:0003700">
    <property type="term" value="F:DNA-binding transcription factor activity"/>
    <property type="evidence" value="ECO:0007669"/>
    <property type="project" value="TreeGrafter"/>
</dbReference>
<dbReference type="InterPro" id="IPR030489">
    <property type="entry name" value="TR_Rrf2-type_CS"/>
</dbReference>
<dbReference type="AlphaFoldDB" id="F8FIY3"/>
<dbReference type="KEGG" id="pms:KNP414_07876"/>
<proteinExistence type="predicted"/>
<evidence type="ECO:0000313" key="2">
    <source>
        <dbReference type="Proteomes" id="UP000006620"/>
    </source>
</evidence>
<dbReference type="InterPro" id="IPR036390">
    <property type="entry name" value="WH_DNA-bd_sf"/>
</dbReference>
<reference evidence="2" key="1">
    <citation type="submission" date="2011-06" db="EMBL/GenBank/DDBJ databases">
        <title>Complete genome sequence of Paenibacillus mucilaginosus KNP414.</title>
        <authorList>
            <person name="Wang J."/>
            <person name="Hu S."/>
            <person name="Hu X."/>
            <person name="Zhang B."/>
            <person name="Dong D."/>
            <person name="Zhang S."/>
            <person name="Zhao K."/>
            <person name="Wu D."/>
        </authorList>
    </citation>
    <scope>NUCLEOTIDE SEQUENCE [LARGE SCALE GENOMIC DNA]</scope>
    <source>
        <strain evidence="2">KNP414</strain>
    </source>
</reference>
<dbReference type="GO" id="GO:0005829">
    <property type="term" value="C:cytosol"/>
    <property type="evidence" value="ECO:0007669"/>
    <property type="project" value="TreeGrafter"/>
</dbReference>
<sequence>MAYYQGIGVVILTAVKVERGIYDYVPSRQISEMLAIPLPTTVKILQTLNRAGILETKEGSKGGVRLAKHPDEITLLDVFTAIEADRPLFRMEYPSDLTGPIAQEAGRNVTLALQRSEQAMRDSLAAVTISSLYPREPQTEPDQD</sequence>
<dbReference type="Pfam" id="PF02082">
    <property type="entry name" value="Rrf2"/>
    <property type="match status" value="1"/>
</dbReference>
<dbReference type="PROSITE" id="PS51197">
    <property type="entry name" value="HTH_RRF2_2"/>
    <property type="match status" value="1"/>
</dbReference>
<dbReference type="SUPFAM" id="SSF46785">
    <property type="entry name" value="Winged helix' DNA-binding domain"/>
    <property type="match status" value="1"/>
</dbReference>
<dbReference type="InterPro" id="IPR036388">
    <property type="entry name" value="WH-like_DNA-bd_sf"/>
</dbReference>
<reference evidence="1 2" key="2">
    <citation type="journal article" date="2013" name="Genome Announc.">
        <title>Genome Sequence of Growth-Improving Paenibacillus mucilaginosus Strain KNP414.</title>
        <authorList>
            <person name="Lu J.J."/>
            <person name="Wang J.F."/>
            <person name="Hu X.F."/>
        </authorList>
    </citation>
    <scope>NUCLEOTIDE SEQUENCE [LARGE SCALE GENOMIC DNA]</scope>
    <source>
        <strain evidence="1 2">KNP414</strain>
    </source>
</reference>
<dbReference type="InterPro" id="IPR000944">
    <property type="entry name" value="Tscrpt_reg_Rrf2"/>
</dbReference>
<dbReference type="PROSITE" id="PS01332">
    <property type="entry name" value="HTH_RRF2_1"/>
    <property type="match status" value="1"/>
</dbReference>
<dbReference type="PATRIC" id="fig|1036673.3.peg.7348"/>
<accession>F8FIY3</accession>
<name>F8FIY3_PAEMK</name>
<evidence type="ECO:0000313" key="1">
    <source>
        <dbReference type="EMBL" id="AEI46361.1"/>
    </source>
</evidence>
<dbReference type="PANTHER" id="PTHR33221">
    <property type="entry name" value="WINGED HELIX-TURN-HELIX TRANSCRIPTIONAL REGULATOR, RRF2 FAMILY"/>
    <property type="match status" value="1"/>
</dbReference>
<gene>
    <name evidence="1" type="ordered locus">KNP414_07876</name>
</gene>
<dbReference type="EMBL" id="CP002869">
    <property type="protein sequence ID" value="AEI46361.1"/>
    <property type="molecule type" value="Genomic_DNA"/>
</dbReference>
<dbReference type="HOGENOM" id="CLU_107144_3_0_9"/>
<dbReference type="Proteomes" id="UP000006620">
    <property type="component" value="Chromosome"/>
</dbReference>